<reference evidence="2" key="1">
    <citation type="journal article" date="2022" name="Mol. Ecol. Resour.">
        <title>The genomes of chicory, endive, great burdock and yacon provide insights into Asteraceae palaeo-polyploidization history and plant inulin production.</title>
        <authorList>
            <person name="Fan W."/>
            <person name="Wang S."/>
            <person name="Wang H."/>
            <person name="Wang A."/>
            <person name="Jiang F."/>
            <person name="Liu H."/>
            <person name="Zhao H."/>
            <person name="Xu D."/>
            <person name="Zhang Y."/>
        </authorList>
    </citation>
    <scope>NUCLEOTIDE SEQUENCE [LARGE SCALE GENOMIC DNA]</scope>
    <source>
        <strain evidence="2">cv. Punajuju</strain>
    </source>
</reference>
<dbReference type="EMBL" id="CM042009">
    <property type="protein sequence ID" value="KAI3791941.1"/>
    <property type="molecule type" value="Genomic_DNA"/>
</dbReference>
<evidence type="ECO:0000313" key="2">
    <source>
        <dbReference type="Proteomes" id="UP001055811"/>
    </source>
</evidence>
<evidence type="ECO:0000313" key="1">
    <source>
        <dbReference type="EMBL" id="KAI3791941.1"/>
    </source>
</evidence>
<organism evidence="1 2">
    <name type="scientific">Cichorium intybus</name>
    <name type="common">Chicory</name>
    <dbReference type="NCBI Taxonomy" id="13427"/>
    <lineage>
        <taxon>Eukaryota</taxon>
        <taxon>Viridiplantae</taxon>
        <taxon>Streptophyta</taxon>
        <taxon>Embryophyta</taxon>
        <taxon>Tracheophyta</taxon>
        <taxon>Spermatophyta</taxon>
        <taxon>Magnoliopsida</taxon>
        <taxon>eudicotyledons</taxon>
        <taxon>Gunneridae</taxon>
        <taxon>Pentapetalae</taxon>
        <taxon>asterids</taxon>
        <taxon>campanulids</taxon>
        <taxon>Asterales</taxon>
        <taxon>Asteraceae</taxon>
        <taxon>Cichorioideae</taxon>
        <taxon>Cichorieae</taxon>
        <taxon>Cichoriinae</taxon>
        <taxon>Cichorium</taxon>
    </lineage>
</organism>
<sequence length="834" mass="93689">MNSSSSDSNNGFSSFNEANPVFGFTSPSFTASRKPNATAANSSASNLSRSRLLKVRKQTSSHNHESTNPLDYWVTGADPSLGFNQFWSSSDAVLGTVSSQNDSKETFLFGANRCSNSSSYCGSEMGDSNEISNDILDDMLNLKIDRDRNFNATPSNAGSENQKSSVDKSMVDELPNDITKLKIDDSINSASLQNSQVLDPTNNNQSTNFAKSEKMAEFAFTRKLDDIGAPQVEFRAPDMKSNLFSGSNRLETKKESVKDTRSKKKKEKSKKSIVVQPRLQEDFGFTTSKNHDAFELYSQMNISPYDEKLADLSKLSAIKGQEVDLSNFLSKKGVDFQLYEQEFMYENITTSSSSKIAEKACEKWRLRGNQAYNNGELTKAEDCYTQGLNSVSENEKSRSCLRALMLCYSNRSAVRVSLGKMKEALEDCLMAATIDPNFVKIQIRTAHCYLAIGETENAKQQYTKCLKFGNDSDMDKKVIAEISEGLEKAQKVSDCIKQCTDLLQSQDSKDLEFALRVINEALKISTCSEKLLQMKTDTLFMLQRYEEVIQTCNQTLISDEVSNLIVKSYFYLGKLDEALEFIKKQENLTIPLADTIRELLSHKKAGNEAYESGKHTEAIQHYTDALSCSVESRVFASICFCNRAACYRNLGQITDAIADCNLAIAFDPNYIKAISRRARLHETIRDYEHVAIDLQRLVSMNEINETRVWLSNVEEESRKGVPLNMYLILGIEVGANSGDIKKAYRKAALKHHPDKVAQLVVRSDDDVHKDVDRLFKMIGEAYAVLSNPLKRSQYDEEEKMRNESRGFKSFNRSNSSRTCANVQKSVYTRTGSYH</sequence>
<protein>
    <submittedName>
        <fullName evidence="1">Uncharacterized protein</fullName>
    </submittedName>
</protein>
<reference evidence="1 2" key="2">
    <citation type="journal article" date="2022" name="Mol. Ecol. Resour.">
        <title>The genomes of chicory, endive, great burdock and yacon provide insights into Asteraceae paleo-polyploidization history and plant inulin production.</title>
        <authorList>
            <person name="Fan W."/>
            <person name="Wang S."/>
            <person name="Wang H."/>
            <person name="Wang A."/>
            <person name="Jiang F."/>
            <person name="Liu H."/>
            <person name="Zhao H."/>
            <person name="Xu D."/>
            <person name="Zhang Y."/>
        </authorList>
    </citation>
    <scope>NUCLEOTIDE SEQUENCE [LARGE SCALE GENOMIC DNA]</scope>
    <source>
        <strain evidence="2">cv. Punajuju</strain>
        <tissue evidence="1">Leaves</tissue>
    </source>
</reference>
<accession>A0ACB9H9F0</accession>
<keyword evidence="2" id="KW-1185">Reference proteome</keyword>
<name>A0ACB9H9F0_CICIN</name>
<comment type="caution">
    <text evidence="1">The sequence shown here is derived from an EMBL/GenBank/DDBJ whole genome shotgun (WGS) entry which is preliminary data.</text>
</comment>
<proteinExistence type="predicted"/>
<dbReference type="Proteomes" id="UP001055811">
    <property type="component" value="Linkage Group LG01"/>
</dbReference>
<gene>
    <name evidence="1" type="ORF">L2E82_05807</name>
</gene>